<evidence type="ECO:0000256" key="3">
    <source>
        <dbReference type="ARBA" id="ARBA00012551"/>
    </source>
</evidence>
<sequence>MASKEITIFIVDLSPSMANKSNGRNISDLEYGLKYFYDIVTNKILRGRKTDYISVITCHSNKTDNPFASEDSFRNIEIVSNKIAPTYDDLRRYNKLLRPNMTEMTEDEGDCFESMLVGIGLLKDTHKLKFIRNVVVITNAETNIKSFETKIADATRNAINEMNVNVVLNGIDFDIDGLHYPHKSREKAKNESGWVSVFDTYKTSKVYTTARIVESIIHNPPLKKVKPMRAFKGQLRFGSDHCNKNENSDYVPDLDQTCISLNVELYPALKAEKLPSGHQYKIDPENNSVDKTKYSKDYFIKLASSKDEANDNDDEVHKRRYVDDEENAGDLESVSVNVDEWTDGFKYSNYDLLTLDEDLLSSAKLASSPGMDILGFIKIEDLPYAYLTGESYYLLPESSCSYKNIVGFNGLCQSLIDLEGLAIVRYVQKSNDEINVSALIPSKIRVNERFVYAFMLIRLPFKEDEKIGKFPLLTSIKTTSGKSFTSNNDLLDDNPIKQEPDEDSSRDTNLPSTTTNELMESFILSKDLDRIERKNTHSDKFFVENNKVTLFNDSLISFPKLSNFGISSRLLVSSPAVHKFNLNIKKIITKSLEHRNLHEYLNDPNFIQNNLISNKNDSFGSSTNLFNLSNILKTNSTANDDWLADINENSIDVAKRLIKELDTKYVKQEDEAKKKRKMTNNNNLNDMFMMKNAQGNYGAGEGEYEVLPDINDLLN</sequence>
<dbReference type="SMART" id="SM00559">
    <property type="entry name" value="Ku78"/>
    <property type="match status" value="1"/>
</dbReference>
<dbReference type="OrthoDB" id="30826at2759"/>
<evidence type="ECO:0000256" key="5">
    <source>
        <dbReference type="ARBA" id="ARBA00022741"/>
    </source>
</evidence>
<dbReference type="GO" id="GO:0000723">
    <property type="term" value="P:telomere maintenance"/>
    <property type="evidence" value="ECO:0007669"/>
    <property type="project" value="TreeGrafter"/>
</dbReference>
<dbReference type="SUPFAM" id="SSF100939">
    <property type="entry name" value="SPOC domain-like"/>
    <property type="match status" value="1"/>
</dbReference>
<evidence type="ECO:0000259" key="17">
    <source>
        <dbReference type="SMART" id="SM00559"/>
    </source>
</evidence>
<evidence type="ECO:0000256" key="14">
    <source>
        <dbReference type="ARBA" id="ARBA00023242"/>
    </source>
</evidence>
<keyword evidence="19" id="KW-1185">Reference proteome</keyword>
<dbReference type="GO" id="GO:0043564">
    <property type="term" value="C:Ku70:Ku80 complex"/>
    <property type="evidence" value="ECO:0007669"/>
    <property type="project" value="TreeGrafter"/>
</dbReference>
<feature type="domain" description="Ku" evidence="17">
    <location>
        <begin position="333"/>
        <end position="476"/>
    </location>
</feature>
<keyword evidence="14" id="KW-0539">Nucleus</keyword>
<dbReference type="PANTHER" id="PTHR12604">
    <property type="entry name" value="KU AUTOANTIGEN DNA HELICASE"/>
    <property type="match status" value="1"/>
</dbReference>
<keyword evidence="6" id="KW-0227">DNA damage</keyword>
<dbReference type="GeneID" id="26842242"/>
<dbReference type="GO" id="GO:0006310">
    <property type="term" value="P:DNA recombination"/>
    <property type="evidence" value="ECO:0007669"/>
    <property type="project" value="UniProtKB-KW"/>
</dbReference>
<evidence type="ECO:0000256" key="15">
    <source>
        <dbReference type="SAM" id="Coils"/>
    </source>
</evidence>
<comment type="subcellular location">
    <subcellularLocation>
        <location evidence="2">Chromosome</location>
        <location evidence="2">Telomere</location>
    </subcellularLocation>
    <subcellularLocation>
        <location evidence="1">Nucleus</location>
    </subcellularLocation>
</comment>
<dbReference type="InterPro" id="IPR036465">
    <property type="entry name" value="vWFA_dom_sf"/>
</dbReference>
<name>A0A0V1PRZ0_9ASCO</name>
<keyword evidence="11" id="KW-0238">DNA-binding</keyword>
<dbReference type="PANTHER" id="PTHR12604:SF4">
    <property type="entry name" value="X-RAY REPAIR CROSS-COMPLEMENTING PROTEIN 5"/>
    <property type="match status" value="1"/>
</dbReference>
<evidence type="ECO:0000256" key="11">
    <source>
        <dbReference type="ARBA" id="ARBA00023125"/>
    </source>
</evidence>
<keyword evidence="12" id="KW-0233">DNA recombination</keyword>
<evidence type="ECO:0000256" key="13">
    <source>
        <dbReference type="ARBA" id="ARBA00023204"/>
    </source>
</evidence>
<keyword evidence="4" id="KW-0158">Chromosome</keyword>
<dbReference type="AlphaFoldDB" id="A0A0V1PRZ0"/>
<evidence type="ECO:0000313" key="19">
    <source>
        <dbReference type="Proteomes" id="UP000054251"/>
    </source>
</evidence>
<dbReference type="Pfam" id="PF03731">
    <property type="entry name" value="Ku_N"/>
    <property type="match status" value="1"/>
</dbReference>
<dbReference type="InterPro" id="IPR006164">
    <property type="entry name" value="DNA_bd_Ku70/Ku80"/>
</dbReference>
<evidence type="ECO:0000256" key="12">
    <source>
        <dbReference type="ARBA" id="ARBA00023172"/>
    </source>
</evidence>
<dbReference type="InterPro" id="IPR005161">
    <property type="entry name" value="Ku_N"/>
</dbReference>
<feature type="compositionally biased region" description="Basic and acidic residues" evidence="16">
    <location>
        <begin position="494"/>
        <end position="506"/>
    </location>
</feature>
<keyword evidence="9" id="KW-0067">ATP-binding</keyword>
<keyword evidence="7" id="KW-0378">Hydrolase</keyword>
<evidence type="ECO:0000256" key="9">
    <source>
        <dbReference type="ARBA" id="ARBA00022840"/>
    </source>
</evidence>
<dbReference type="Proteomes" id="UP000054251">
    <property type="component" value="Unassembled WGS sequence"/>
</dbReference>
<keyword evidence="10" id="KW-0779">Telomere</keyword>
<keyword evidence="13" id="KW-0234">DNA repair</keyword>
<dbReference type="Gene3D" id="3.40.50.410">
    <property type="entry name" value="von Willebrand factor, type A domain"/>
    <property type="match status" value="1"/>
</dbReference>
<dbReference type="EMBL" id="LMYN01000183">
    <property type="protein sequence ID" value="KRZ99004.1"/>
    <property type="molecule type" value="Genomic_DNA"/>
</dbReference>
<feature type="region of interest" description="Disordered" evidence="16">
    <location>
        <begin position="486"/>
        <end position="513"/>
    </location>
</feature>
<organism evidence="18 19">
    <name type="scientific">Debaryomyces fabryi</name>
    <dbReference type="NCBI Taxonomy" id="58627"/>
    <lineage>
        <taxon>Eukaryota</taxon>
        <taxon>Fungi</taxon>
        <taxon>Dikarya</taxon>
        <taxon>Ascomycota</taxon>
        <taxon>Saccharomycotina</taxon>
        <taxon>Pichiomycetes</taxon>
        <taxon>Debaryomycetaceae</taxon>
        <taxon>Debaryomyces</taxon>
    </lineage>
</organism>
<dbReference type="RefSeq" id="XP_015465107.1">
    <property type="nucleotide sequence ID" value="XM_015614062.1"/>
</dbReference>
<dbReference type="GO" id="GO:0003690">
    <property type="term" value="F:double-stranded DNA binding"/>
    <property type="evidence" value="ECO:0007669"/>
    <property type="project" value="TreeGrafter"/>
</dbReference>
<evidence type="ECO:0000313" key="18">
    <source>
        <dbReference type="EMBL" id="KRZ99004.1"/>
    </source>
</evidence>
<dbReference type="GO" id="GO:0042162">
    <property type="term" value="F:telomeric DNA binding"/>
    <property type="evidence" value="ECO:0007669"/>
    <property type="project" value="TreeGrafter"/>
</dbReference>
<evidence type="ECO:0000256" key="1">
    <source>
        <dbReference type="ARBA" id="ARBA00004123"/>
    </source>
</evidence>
<evidence type="ECO:0000256" key="10">
    <source>
        <dbReference type="ARBA" id="ARBA00022895"/>
    </source>
</evidence>
<dbReference type="GO" id="GO:0016787">
    <property type="term" value="F:hydrolase activity"/>
    <property type="evidence" value="ECO:0007669"/>
    <property type="project" value="UniProtKB-KW"/>
</dbReference>
<evidence type="ECO:0000256" key="8">
    <source>
        <dbReference type="ARBA" id="ARBA00022806"/>
    </source>
</evidence>
<evidence type="ECO:0000256" key="2">
    <source>
        <dbReference type="ARBA" id="ARBA00004574"/>
    </source>
</evidence>
<keyword evidence="15" id="KW-0175">Coiled coil</keyword>
<protein>
    <recommendedName>
        <fullName evidence="3">DNA helicase</fullName>
        <ecNumber evidence="3">3.6.4.12</ecNumber>
    </recommendedName>
</protein>
<evidence type="ECO:0000256" key="16">
    <source>
        <dbReference type="SAM" id="MobiDB-lite"/>
    </source>
</evidence>
<comment type="caution">
    <text evidence="18">The sequence shown here is derived from an EMBL/GenBank/DDBJ whole genome shotgun (WGS) entry which is preliminary data.</text>
</comment>
<keyword evidence="8" id="KW-0347">Helicase</keyword>
<keyword evidence="5" id="KW-0547">Nucleotide-binding</keyword>
<accession>A0A0V1PRZ0</accession>
<dbReference type="EC" id="3.6.4.12" evidence="3"/>
<reference evidence="18 19" key="1">
    <citation type="submission" date="2015-11" db="EMBL/GenBank/DDBJ databases">
        <title>The genome of Debaryomyces fabryi.</title>
        <authorList>
            <person name="Tafer H."/>
            <person name="Lopandic K."/>
        </authorList>
    </citation>
    <scope>NUCLEOTIDE SEQUENCE [LARGE SCALE GENOMIC DNA]</scope>
    <source>
        <strain evidence="18 19">CBS 789</strain>
    </source>
</reference>
<dbReference type="GO" id="GO:0003678">
    <property type="term" value="F:DNA helicase activity"/>
    <property type="evidence" value="ECO:0007669"/>
    <property type="project" value="UniProtKB-EC"/>
</dbReference>
<dbReference type="Pfam" id="PF02735">
    <property type="entry name" value="Ku"/>
    <property type="match status" value="1"/>
</dbReference>
<gene>
    <name evidence="18" type="ORF">AC631_05233</name>
</gene>
<proteinExistence type="predicted"/>
<dbReference type="Gene3D" id="2.40.290.10">
    <property type="match status" value="1"/>
</dbReference>
<evidence type="ECO:0000256" key="7">
    <source>
        <dbReference type="ARBA" id="ARBA00022801"/>
    </source>
</evidence>
<dbReference type="GO" id="GO:0005524">
    <property type="term" value="F:ATP binding"/>
    <property type="evidence" value="ECO:0007669"/>
    <property type="project" value="UniProtKB-KW"/>
</dbReference>
<dbReference type="GO" id="GO:0006303">
    <property type="term" value="P:double-strand break repair via nonhomologous end joining"/>
    <property type="evidence" value="ECO:0007669"/>
    <property type="project" value="InterPro"/>
</dbReference>
<dbReference type="InterPro" id="IPR016194">
    <property type="entry name" value="SPOC-like_C_dom_sf"/>
</dbReference>
<evidence type="ECO:0000256" key="6">
    <source>
        <dbReference type="ARBA" id="ARBA00022763"/>
    </source>
</evidence>
<evidence type="ECO:0000256" key="4">
    <source>
        <dbReference type="ARBA" id="ARBA00022454"/>
    </source>
</evidence>
<dbReference type="SUPFAM" id="SSF53300">
    <property type="entry name" value="vWA-like"/>
    <property type="match status" value="1"/>
</dbReference>
<feature type="coiled-coil region" evidence="15">
    <location>
        <begin position="651"/>
        <end position="678"/>
    </location>
</feature>
<dbReference type="GO" id="GO:0000781">
    <property type="term" value="C:chromosome, telomeric region"/>
    <property type="evidence" value="ECO:0007669"/>
    <property type="project" value="UniProtKB-SubCell"/>
</dbReference>